<dbReference type="NCBIfam" id="TIGR00756">
    <property type="entry name" value="PPR"/>
    <property type="match status" value="5"/>
</dbReference>
<evidence type="ECO:0000256" key="1">
    <source>
        <dbReference type="ARBA" id="ARBA00022723"/>
    </source>
</evidence>
<dbReference type="InterPro" id="IPR001876">
    <property type="entry name" value="Znf_RanBP2"/>
</dbReference>
<name>A0A9D5H3C7_9LILI</name>
<dbReference type="Gene3D" id="1.25.40.10">
    <property type="entry name" value="Tetratricopeptide repeat domain"/>
    <property type="match status" value="3"/>
</dbReference>
<dbReference type="Pfam" id="PF12854">
    <property type="entry name" value="PPR_1"/>
    <property type="match status" value="1"/>
</dbReference>
<feature type="repeat" description="PPR" evidence="5">
    <location>
        <begin position="347"/>
        <end position="381"/>
    </location>
</feature>
<organism evidence="8 9">
    <name type="scientific">Dioscorea zingiberensis</name>
    <dbReference type="NCBI Taxonomy" id="325984"/>
    <lineage>
        <taxon>Eukaryota</taxon>
        <taxon>Viridiplantae</taxon>
        <taxon>Streptophyta</taxon>
        <taxon>Embryophyta</taxon>
        <taxon>Tracheophyta</taxon>
        <taxon>Spermatophyta</taxon>
        <taxon>Magnoliopsida</taxon>
        <taxon>Liliopsida</taxon>
        <taxon>Dioscoreales</taxon>
        <taxon>Dioscoreaceae</taxon>
        <taxon>Dioscorea</taxon>
    </lineage>
</organism>
<dbReference type="Pfam" id="PF01535">
    <property type="entry name" value="PPR"/>
    <property type="match status" value="5"/>
</dbReference>
<evidence type="ECO:0000256" key="2">
    <source>
        <dbReference type="ARBA" id="ARBA00022737"/>
    </source>
</evidence>
<keyword evidence="1" id="KW-0479">Metal-binding</keyword>
<evidence type="ECO:0000313" key="9">
    <source>
        <dbReference type="Proteomes" id="UP001085076"/>
    </source>
</evidence>
<dbReference type="OrthoDB" id="185373at2759"/>
<dbReference type="PROSITE" id="PS51375">
    <property type="entry name" value="PPR"/>
    <property type="match status" value="4"/>
</dbReference>
<feature type="repeat" description="PPR" evidence="5">
    <location>
        <begin position="450"/>
        <end position="484"/>
    </location>
</feature>
<gene>
    <name evidence="8" type="ORF">J5N97_029703</name>
</gene>
<dbReference type="FunFam" id="1.25.40.10:FF:000184">
    <property type="entry name" value="Pentatricopeptide repeat-containing protein, chloroplastic"/>
    <property type="match status" value="1"/>
</dbReference>
<keyword evidence="3" id="KW-0863">Zinc-finger</keyword>
<protein>
    <recommendedName>
        <fullName evidence="7">RanBP2-type domain-containing protein</fullName>
    </recommendedName>
</protein>
<dbReference type="InterPro" id="IPR002885">
    <property type="entry name" value="PPR_rpt"/>
</dbReference>
<keyword evidence="2" id="KW-0677">Repeat</keyword>
<dbReference type="GO" id="GO:0008270">
    <property type="term" value="F:zinc ion binding"/>
    <property type="evidence" value="ECO:0007669"/>
    <property type="project" value="UniProtKB-KW"/>
</dbReference>
<dbReference type="SUPFAM" id="SSF90209">
    <property type="entry name" value="Ran binding protein zinc finger-like"/>
    <property type="match status" value="2"/>
</dbReference>
<dbReference type="EMBL" id="JAGGNH010000010">
    <property type="protein sequence ID" value="KAJ0961875.1"/>
    <property type="molecule type" value="Genomic_DNA"/>
</dbReference>
<comment type="caution">
    <text evidence="8">The sequence shown here is derived from an EMBL/GenBank/DDBJ whole genome shotgun (WGS) entry which is preliminary data.</text>
</comment>
<dbReference type="AlphaFoldDB" id="A0A9D5H3C7"/>
<dbReference type="GO" id="GO:0003723">
    <property type="term" value="F:RNA binding"/>
    <property type="evidence" value="ECO:0007669"/>
    <property type="project" value="InterPro"/>
</dbReference>
<reference evidence="8" key="1">
    <citation type="submission" date="2021-03" db="EMBL/GenBank/DDBJ databases">
        <authorList>
            <person name="Li Z."/>
            <person name="Yang C."/>
        </authorList>
    </citation>
    <scope>NUCLEOTIDE SEQUENCE</scope>
    <source>
        <strain evidence="8">Dzin_1.0</strain>
        <tissue evidence="8">Leaf</tissue>
    </source>
</reference>
<dbReference type="InterPro" id="IPR046960">
    <property type="entry name" value="PPR_At4g14850-like_plant"/>
</dbReference>
<keyword evidence="4" id="KW-0862">Zinc</keyword>
<evidence type="ECO:0000256" key="5">
    <source>
        <dbReference type="PROSITE-ProRule" id="PRU00708"/>
    </source>
</evidence>
<feature type="domain" description="RanBP2-type" evidence="7">
    <location>
        <begin position="182"/>
        <end position="208"/>
    </location>
</feature>
<dbReference type="SMART" id="SM00547">
    <property type="entry name" value="ZnF_RBZ"/>
    <property type="match status" value="3"/>
</dbReference>
<dbReference type="InterPro" id="IPR046848">
    <property type="entry name" value="E_motif"/>
</dbReference>
<evidence type="ECO:0000256" key="3">
    <source>
        <dbReference type="ARBA" id="ARBA00022771"/>
    </source>
</evidence>
<feature type="region of interest" description="Disordered" evidence="6">
    <location>
        <begin position="1"/>
        <end position="28"/>
    </location>
</feature>
<dbReference type="Pfam" id="PF00641">
    <property type="entry name" value="Zn_ribbon_RanBP"/>
    <property type="match status" value="3"/>
</dbReference>
<dbReference type="GO" id="GO:0009451">
    <property type="term" value="P:RNA modification"/>
    <property type="evidence" value="ECO:0007669"/>
    <property type="project" value="InterPro"/>
</dbReference>
<evidence type="ECO:0000256" key="6">
    <source>
        <dbReference type="SAM" id="MobiDB-lite"/>
    </source>
</evidence>
<evidence type="ECO:0000313" key="8">
    <source>
        <dbReference type="EMBL" id="KAJ0961875.1"/>
    </source>
</evidence>
<accession>A0A9D5H3C7</accession>
<evidence type="ECO:0000256" key="4">
    <source>
        <dbReference type="ARBA" id="ARBA00022833"/>
    </source>
</evidence>
<feature type="region of interest" description="Disordered" evidence="6">
    <location>
        <begin position="208"/>
        <end position="227"/>
    </location>
</feature>
<keyword evidence="9" id="KW-1185">Reference proteome</keyword>
<feature type="domain" description="RanBP2-type" evidence="7">
    <location>
        <begin position="26"/>
        <end position="52"/>
    </location>
</feature>
<dbReference type="Pfam" id="PF20431">
    <property type="entry name" value="E_motif"/>
    <property type="match status" value="1"/>
</dbReference>
<feature type="region of interest" description="Disordered" evidence="6">
    <location>
        <begin position="155"/>
        <end position="179"/>
    </location>
</feature>
<dbReference type="Proteomes" id="UP001085076">
    <property type="component" value="Miscellaneous, Linkage group lg10"/>
</dbReference>
<sequence length="690" mass="76072">MASTKLDNRGSVGSKRSRNNTSRGDGDWTCPQCGNVNFSYRTVCNRGQCGAARPSTSPTMRSTPSRSAFDHPPPFYFGGVGAPPPLPLGMSGGYGAPFSLSGMHYDYGPRGSAPGPYGLLAAYGPPGPMGGMGYGHVPGMERYGYGFQGSPLPIPGPWSGRELPDNNASRKRRGGPDGFQQGDWICPKCSNVNFSFRDTCNMKKCGTPRPMSVSNSGSSGNRDNAPEGSWTCDKCGNINYPFRTNVFDGMGERSAASWTAMSMGYARAGHRAAAMELFLGMPEKDVPAFNAMIDVFVKSGELDSARRLFDEMPERNVVTWTSLLFGYCKVGDMEAAKGLFDVMKEKNLFSWNVMISGYCQNRQPHQALDLFRELQSDSCPLEPDKVTLVSIIPAIADMGALELGRWIHKYVRKKGLEFMDSVSTALVDMYAKCGDVDEAKRVFDGIPQRTPAAWNAMIYGLAVNGRAKEALDVFTKMLSSGPSGQCPNKVTMMAVLSACNHGGLVEEGRRWFREMEVYGVEPKVEHYGCMVDLLGRRGYLTEAERLVEEMPFPANEIILTSLLSACVSFEDVHMAEKLMKRLSKVESSDGGNYVMLRNLYAGEKRWGDVERVKEMMRKYGGKKEAGCSVIEVGSRVLEFVSGDKMHPDREVMFNLLRDLHLQMKDSEEDIHGFEMRVFCKDTCMNPLVVV</sequence>
<dbReference type="FunFam" id="1.25.40.10:FF:000348">
    <property type="entry name" value="Pentatricopeptide repeat-containing protein chloroplastic"/>
    <property type="match status" value="1"/>
</dbReference>
<dbReference type="PANTHER" id="PTHR47926:SF437">
    <property type="entry name" value="PENTACOTRIPEPTIDE-REPEAT REGION OF PRORP DOMAIN-CONTAINING PROTEIN"/>
    <property type="match status" value="1"/>
</dbReference>
<proteinExistence type="predicted"/>
<feature type="domain" description="RanBP2-type" evidence="7">
    <location>
        <begin position="228"/>
        <end position="246"/>
    </location>
</feature>
<feature type="repeat" description="PPR" evidence="5">
    <location>
        <begin position="285"/>
        <end position="319"/>
    </location>
</feature>
<feature type="compositionally biased region" description="Polar residues" evidence="6">
    <location>
        <begin position="212"/>
        <end position="222"/>
    </location>
</feature>
<evidence type="ECO:0000259" key="7">
    <source>
        <dbReference type="SMART" id="SM00547"/>
    </source>
</evidence>
<dbReference type="InterPro" id="IPR011990">
    <property type="entry name" value="TPR-like_helical_dom_sf"/>
</dbReference>
<dbReference type="Pfam" id="PF13041">
    <property type="entry name" value="PPR_2"/>
    <property type="match status" value="1"/>
</dbReference>
<feature type="repeat" description="PPR" evidence="5">
    <location>
        <begin position="488"/>
        <end position="522"/>
    </location>
</feature>
<dbReference type="Gene3D" id="4.10.1060.10">
    <property type="entry name" value="Zinc finger, RanBP2-type"/>
    <property type="match status" value="2"/>
</dbReference>
<dbReference type="PANTHER" id="PTHR47926">
    <property type="entry name" value="PENTATRICOPEPTIDE REPEAT-CONTAINING PROTEIN"/>
    <property type="match status" value="1"/>
</dbReference>
<dbReference type="InterPro" id="IPR036443">
    <property type="entry name" value="Znf_RanBP2_sf"/>
</dbReference>
<reference evidence="8" key="2">
    <citation type="journal article" date="2022" name="Hortic Res">
        <title>The genome of Dioscorea zingiberensis sheds light on the biosynthesis, origin and evolution of the medicinally important diosgenin saponins.</title>
        <authorList>
            <person name="Li Y."/>
            <person name="Tan C."/>
            <person name="Li Z."/>
            <person name="Guo J."/>
            <person name="Li S."/>
            <person name="Chen X."/>
            <person name="Wang C."/>
            <person name="Dai X."/>
            <person name="Yang H."/>
            <person name="Song W."/>
            <person name="Hou L."/>
            <person name="Xu J."/>
            <person name="Tong Z."/>
            <person name="Xu A."/>
            <person name="Yuan X."/>
            <person name="Wang W."/>
            <person name="Yang Q."/>
            <person name="Chen L."/>
            <person name="Sun Z."/>
            <person name="Wang K."/>
            <person name="Pan B."/>
            <person name="Chen J."/>
            <person name="Bao Y."/>
            <person name="Liu F."/>
            <person name="Qi X."/>
            <person name="Gang D.R."/>
            <person name="Wen J."/>
            <person name="Li J."/>
        </authorList>
    </citation>
    <scope>NUCLEOTIDE SEQUENCE</scope>
    <source>
        <strain evidence="8">Dzin_1.0</strain>
    </source>
</reference>